<dbReference type="SUPFAM" id="SSF110296">
    <property type="entry name" value="Oligoxyloglucan reducing end-specific cellobiohydrolase"/>
    <property type="match status" value="3"/>
</dbReference>
<dbReference type="GO" id="GO:0010411">
    <property type="term" value="P:xyloglucan metabolic process"/>
    <property type="evidence" value="ECO:0007669"/>
    <property type="project" value="TreeGrafter"/>
</dbReference>
<feature type="domain" description="DUF6242" evidence="2">
    <location>
        <begin position="1022"/>
        <end position="1114"/>
    </location>
</feature>
<dbReference type="Gene3D" id="2.130.10.10">
    <property type="entry name" value="YVTN repeat-like/Quinoprotein amine dehydrogenase"/>
    <property type="match status" value="4"/>
</dbReference>
<evidence type="ECO:0000313" key="3">
    <source>
        <dbReference type="EMBL" id="MDR9894736.1"/>
    </source>
</evidence>
<feature type="region of interest" description="Disordered" evidence="1">
    <location>
        <begin position="1422"/>
        <end position="1442"/>
    </location>
</feature>
<organism evidence="3 4">
    <name type="scientific">Aetokthonos hydrillicola Thurmond2011</name>
    <dbReference type="NCBI Taxonomy" id="2712845"/>
    <lineage>
        <taxon>Bacteria</taxon>
        <taxon>Bacillati</taxon>
        <taxon>Cyanobacteriota</taxon>
        <taxon>Cyanophyceae</taxon>
        <taxon>Nostocales</taxon>
        <taxon>Hapalosiphonaceae</taxon>
        <taxon>Aetokthonos</taxon>
    </lineage>
</organism>
<evidence type="ECO:0000256" key="1">
    <source>
        <dbReference type="SAM" id="MobiDB-lite"/>
    </source>
</evidence>
<dbReference type="InterPro" id="IPR058667">
    <property type="entry name" value="DUF6242_C"/>
</dbReference>
<dbReference type="RefSeq" id="WP_208339741.1">
    <property type="nucleotide sequence ID" value="NZ_CAWQFN010000563.1"/>
</dbReference>
<gene>
    <name evidence="3" type="ORF">G7B40_009160</name>
</gene>
<dbReference type="NCBIfam" id="TIGR02243">
    <property type="entry name" value="putative baseplate assembly protein"/>
    <property type="match status" value="1"/>
</dbReference>
<dbReference type="InterPro" id="IPR015943">
    <property type="entry name" value="WD40/YVTN_repeat-like_dom_sf"/>
</dbReference>
<reference evidence="4" key="1">
    <citation type="journal article" date="2021" name="Science">
        <title>Hunting the eagle killer: A cyanobacterial neurotoxin causes vacuolar myelinopathy.</title>
        <authorList>
            <person name="Breinlinger S."/>
            <person name="Phillips T.J."/>
            <person name="Haram B.N."/>
            <person name="Mares J."/>
            <person name="Martinez Yerena J.A."/>
            <person name="Hrouzek P."/>
            <person name="Sobotka R."/>
            <person name="Henderson W.M."/>
            <person name="Schmieder P."/>
            <person name="Williams S.M."/>
            <person name="Lauderdale J.D."/>
            <person name="Wilde H.D."/>
            <person name="Gerrin W."/>
            <person name="Kust A."/>
            <person name="Washington J.W."/>
            <person name="Wagner C."/>
            <person name="Geier B."/>
            <person name="Liebeke M."/>
            <person name="Enke H."/>
            <person name="Niedermeyer T.H.J."/>
            <person name="Wilde S.B."/>
        </authorList>
    </citation>
    <scope>NUCLEOTIDE SEQUENCE [LARGE SCALE GENOMIC DNA]</scope>
    <source>
        <strain evidence="4">Thurmond2011</strain>
    </source>
</reference>
<dbReference type="Proteomes" id="UP000667802">
    <property type="component" value="Unassembled WGS sequence"/>
</dbReference>
<dbReference type="Pfam" id="PF25852">
    <property type="entry name" value="DUF6242_C"/>
    <property type="match status" value="2"/>
</dbReference>
<comment type="caution">
    <text evidence="3">The sequence shown here is derived from an EMBL/GenBank/DDBJ whole genome shotgun (WGS) entry which is preliminary data.</text>
</comment>
<evidence type="ECO:0000313" key="4">
    <source>
        <dbReference type="Proteomes" id="UP000667802"/>
    </source>
</evidence>
<proteinExistence type="predicted"/>
<keyword evidence="4" id="KW-1185">Reference proteome</keyword>
<dbReference type="PANTHER" id="PTHR43739">
    <property type="entry name" value="XYLOGLUCANASE (EUROFUNG)"/>
    <property type="match status" value="1"/>
</dbReference>
<accession>A0AAP5I4R9</accession>
<name>A0AAP5I4R9_9CYAN</name>
<evidence type="ECO:0000259" key="2">
    <source>
        <dbReference type="Pfam" id="PF25852"/>
    </source>
</evidence>
<sequence>MNSNHQPLSLNNRPGLPAINYRIGDWASFRRRMLANLPKAQGNPEDAKDRPLAKLNTRADDDPAIAILDAWAVVADVLTFYQERIANEGFLKTATEELSVVELVRSIGYELDPGVAASTWLAFTVEDTPSSPGVATVVKGTPVDSLPGEGELPQTFETSAEMIARVEWNALKPRLTRQQDISVNTEIIYLQGINTQLQAGDRLLLIDEERPHECWYLLTLATVIVIPEAGYTAVTWNQGLLSTIDKPLRKPLVFAFRQKAALFGANAPKWGDMPNEIKRAFAGTIKGGVFCTANNGASWTPSNDGLANLDIRCLAFNQKSGSIFAGTAGNGIFRSQDNGQNWQPVNINLTNLNIQQLYINTDGYIFAGTPNGGVFSSKDDGENWSNLSVGTIGIKSTGTNSWESSNTGLPNTVVRSLATYNNYIFIGTDKGVYRSQDQGKNWDLNKLENQVVRSLLVYTKLAPAKGTISSKDTTVTGNSDTDFQQQFAVGNFITAANQTKKITSIKSKNELTVDKAFSPDLSAGTAFFMDRNFIFAGTDNGVYRSDDLGETWNPKNLTTKSVYSIITYTIPRRVGIGTISSNEITVNFDVPFSTANLHPGDIITVGNEARTVVKINSDTQFVIDAQFSSNFAPNTAFSLGGTYIFVATNGGVYRSPNLGDNWDQVFTTKPIVRSLTTYEHDGLRYIFAGTKGGVFVSTDHGNSWQDVTTNPQNVDVTSLAVGVKTGTGSVSGTANNVFAGNVFAGFVEDADGEWKNFQIQPAANNAKQLLDLDTLYPRILAQSWMVLLKEDGTQAQPLIVESVATVSRRDYGLESKVTQVSVNTKVNPSDFPLRRTTVLAVSEQLNLAEEQLTVKIQQQQIFNDPISNNKIYLKEFVPGLRPDKVLLFSGKRIRVQINNVGGVFSFTKDGKWLRKNQSLTNTVVQILVSDVEGNLFAGTESGALKFAVNGEKWEPFDDLKNKNIPDLIITNGTMFAATASTGIFRSQNHGETWEETNTGLANQNIIALTADDDNIFAATSGSIFISQNNGSNWNAIATFLINVEITSLLYTGGFLFAGTNQGVYRSSDEGSSWQQVLQQTNISALGTNHSGDILAGTANSGVFRTKKNGDTWDEWLPINTNLNDVHIRCLAIKQGTDDAYVGTDMSGVFRYIDDSTGWQQLNNGLKSIDVRAIAIHDDNIYAGGVGILAAFDGMSSAELKIGDSLQLFSPSQSATWKLIDKNGFVGSLEILEPEDMTLLPANKEDATVSEIAVINTPPDNQKLPILILQQSLQNSYDPATTTIYANVVAANHGETIEEVLGSGDGTLANQTFILQKPPLTYISATTPSGNQSTLQVFVDGVLWLEAASLYELTPTEQKYITRIDDDGTTAVIFGDGKKGARLPSGVENVLAIYRSGIGLGGNLPQDRLSLLKKRPLALKEVTNPLPATGGASREPMEEARTSAPLTVRTLDRIVSLQDFEDFTRAFGGIGKAQARLLQNRATRIIHITVAAMGGDEVRTDSSLYQNLVKAIDAARDPMGVVVEVDSYQALLFNVAAKIVIDSKRQPITVLENVRTALLARFAFAKRDFGQSVTASEVIATMQNIPGVIAVAVDALYRQNLSKTLEDILLANKADWNEAKDQILPAQLLLLHTEGIKLSYEIM</sequence>
<dbReference type="InterPro" id="IPR052025">
    <property type="entry name" value="Xyloglucanase_GH74"/>
</dbReference>
<dbReference type="PANTHER" id="PTHR43739:SF5">
    <property type="entry name" value="EXO-ALPHA-SIALIDASE"/>
    <property type="match status" value="1"/>
</dbReference>
<protein>
    <submittedName>
        <fullName evidence="3">Baseplate assembly protein</fullName>
    </submittedName>
</protein>
<dbReference type="InterPro" id="IPR011749">
    <property type="entry name" value="CHP02243"/>
</dbReference>
<feature type="domain" description="DUF6242" evidence="2">
    <location>
        <begin position="289"/>
        <end position="386"/>
    </location>
</feature>
<dbReference type="EMBL" id="JAALHA020000003">
    <property type="protein sequence ID" value="MDR9894736.1"/>
    <property type="molecule type" value="Genomic_DNA"/>
</dbReference>